<dbReference type="NCBIfam" id="TIGR01549">
    <property type="entry name" value="HAD-SF-IA-v1"/>
    <property type="match status" value="1"/>
</dbReference>
<dbReference type="Pfam" id="PF00702">
    <property type="entry name" value="Hydrolase"/>
    <property type="match status" value="1"/>
</dbReference>
<dbReference type="SUPFAM" id="SSF56784">
    <property type="entry name" value="HAD-like"/>
    <property type="match status" value="1"/>
</dbReference>
<dbReference type="PANTHER" id="PTHR46191:SF2">
    <property type="entry name" value="HALOACID DEHALOGENASE-LIKE HYDROLASE DOMAIN-CONTAINING PROTEIN 3"/>
    <property type="match status" value="1"/>
</dbReference>
<dbReference type="Gene3D" id="1.10.150.400">
    <property type="match status" value="1"/>
</dbReference>
<dbReference type="PANTHER" id="PTHR46191">
    <property type="match status" value="1"/>
</dbReference>
<evidence type="ECO:0000313" key="1">
    <source>
        <dbReference type="EMBL" id="UUC44708.1"/>
    </source>
</evidence>
<organism evidence="1 2">
    <name type="scientific">Flavobacterium cerinum</name>
    <dbReference type="NCBI Taxonomy" id="2502784"/>
    <lineage>
        <taxon>Bacteria</taxon>
        <taxon>Pseudomonadati</taxon>
        <taxon>Bacteroidota</taxon>
        <taxon>Flavobacteriia</taxon>
        <taxon>Flavobacteriales</taxon>
        <taxon>Flavobacteriaceae</taxon>
        <taxon>Flavobacterium</taxon>
    </lineage>
</organism>
<dbReference type="Proteomes" id="UP001059844">
    <property type="component" value="Chromosome"/>
</dbReference>
<proteinExistence type="predicted"/>
<dbReference type="SFLD" id="SFLDS00003">
    <property type="entry name" value="Haloacid_Dehalogenase"/>
    <property type="match status" value="1"/>
</dbReference>
<dbReference type="RefSeq" id="WP_256550388.1">
    <property type="nucleotide sequence ID" value="NZ_CP101751.1"/>
</dbReference>
<dbReference type="EMBL" id="CP101751">
    <property type="protein sequence ID" value="UUC44708.1"/>
    <property type="molecule type" value="Genomic_DNA"/>
</dbReference>
<evidence type="ECO:0000313" key="2">
    <source>
        <dbReference type="Proteomes" id="UP001059844"/>
    </source>
</evidence>
<accession>A0ABY5IPE4</accession>
<dbReference type="Gene3D" id="3.40.50.1000">
    <property type="entry name" value="HAD superfamily/HAD-like"/>
    <property type="match status" value="1"/>
</dbReference>
<dbReference type="SFLD" id="SFLDG01129">
    <property type="entry name" value="C1.5:_HAD__Beta-PGM__Phosphata"/>
    <property type="match status" value="1"/>
</dbReference>
<protein>
    <submittedName>
        <fullName evidence="1">HAD family hydrolase</fullName>
    </submittedName>
</protein>
<gene>
    <name evidence="1" type="ORF">NOX80_13840</name>
</gene>
<dbReference type="InterPro" id="IPR036412">
    <property type="entry name" value="HAD-like_sf"/>
</dbReference>
<sequence length="234" mass="27433">MDWIPNFDHYKHISFDLWLTIIRSNPQFKNKRNELFRDYFKIDKPMEELTAVIRNMDLLTNTINEKVGKNLDTYEIYLLILGNLTDGKIERYTKKDLDGFYKETEELLFAYKPLLIHDTIPQVLETLHAKGIGMNILSNTAFIKGSSLRKILEHYEISRYFSFQLYSDEIGYSKPNQQLYQYAYDMILQTNDIKKSEIIHVGDNVVSDYDGALTFGFNAHLLKTNLNEPNLQPA</sequence>
<name>A0ABY5IPE4_9FLAO</name>
<reference evidence="1" key="1">
    <citation type="submission" date="2022-07" db="EMBL/GenBank/DDBJ databases">
        <title>Isolation, identification, and degradation of a PFOSA degrading strain from sewage treatment plant.</title>
        <authorList>
            <person name="Zhang L."/>
            <person name="Huo Y."/>
        </authorList>
    </citation>
    <scope>NUCLEOTIDE SEQUENCE</scope>
    <source>
        <strain evidence="1">C1</strain>
    </source>
</reference>
<dbReference type="InterPro" id="IPR023214">
    <property type="entry name" value="HAD_sf"/>
</dbReference>
<keyword evidence="1" id="KW-0378">Hydrolase</keyword>
<dbReference type="InterPro" id="IPR006439">
    <property type="entry name" value="HAD-SF_hydro_IA"/>
</dbReference>
<dbReference type="InterPro" id="IPR051828">
    <property type="entry name" value="HAD-like_hydrolase_domain"/>
</dbReference>
<keyword evidence="2" id="KW-1185">Reference proteome</keyword>
<dbReference type="GO" id="GO:0016787">
    <property type="term" value="F:hydrolase activity"/>
    <property type="evidence" value="ECO:0007669"/>
    <property type="project" value="UniProtKB-KW"/>
</dbReference>